<dbReference type="eggNOG" id="COG0296">
    <property type="taxonomic scope" value="Bacteria"/>
</dbReference>
<evidence type="ECO:0000313" key="3">
    <source>
        <dbReference type="Proteomes" id="UP000007882"/>
    </source>
</evidence>
<evidence type="ECO:0000313" key="2">
    <source>
        <dbReference type="EMBL" id="BAL92046.1"/>
    </source>
</evidence>
<dbReference type="HOGENOM" id="CLU_158008_2_0_11"/>
<name>I0HGA9_ACTM4</name>
<dbReference type="PATRIC" id="fig|512565.3.peg.6825"/>
<dbReference type="Gene3D" id="2.60.40.10">
    <property type="entry name" value="Immunoglobulins"/>
    <property type="match status" value="1"/>
</dbReference>
<gene>
    <name evidence="2" type="ordered locus">AMIS_68260</name>
</gene>
<dbReference type="GO" id="GO:0005975">
    <property type="term" value="P:carbohydrate metabolic process"/>
    <property type="evidence" value="ECO:0007669"/>
    <property type="project" value="UniProtKB-ARBA"/>
</dbReference>
<dbReference type="Proteomes" id="UP000007882">
    <property type="component" value="Chromosome"/>
</dbReference>
<dbReference type="AlphaFoldDB" id="I0HGA9"/>
<dbReference type="InterPro" id="IPR014756">
    <property type="entry name" value="Ig_E-set"/>
</dbReference>
<accession>I0HGA9</accession>
<dbReference type="KEGG" id="ams:AMIS_68260"/>
<protein>
    <recommendedName>
        <fullName evidence="1">AMP-activated protein kinase glycogen-binding domain-containing protein</fullName>
    </recommendedName>
</protein>
<keyword evidence="3" id="KW-1185">Reference proteome</keyword>
<dbReference type="Pfam" id="PF16561">
    <property type="entry name" value="AMPK1_CBM"/>
    <property type="match status" value="1"/>
</dbReference>
<evidence type="ECO:0000259" key="1">
    <source>
        <dbReference type="Pfam" id="PF16561"/>
    </source>
</evidence>
<dbReference type="InterPro" id="IPR013783">
    <property type="entry name" value="Ig-like_fold"/>
</dbReference>
<sequence length="100" mass="11340">MRHRFVEDAMIKRSKLFGNKTRVTFSLPADEPAGRVSVVGDFNDWEPGRHELQARRNGTRTVSVPLDPGHYKFRYLASDGVWLDDEQADVVGPNGSEIRL</sequence>
<reference evidence="2 3" key="1">
    <citation type="submission" date="2012-02" db="EMBL/GenBank/DDBJ databases">
        <title>Complete genome sequence of Actinoplanes missouriensis 431 (= NBRC 102363).</title>
        <authorList>
            <person name="Ohnishi Y."/>
            <person name="Ishikawa J."/>
            <person name="Sekine M."/>
            <person name="Hosoyama A."/>
            <person name="Harada T."/>
            <person name="Narita H."/>
            <person name="Hata T."/>
            <person name="Konno Y."/>
            <person name="Tutikane K."/>
            <person name="Fujita N."/>
            <person name="Horinouchi S."/>
            <person name="Hayakawa M."/>
        </authorList>
    </citation>
    <scope>NUCLEOTIDE SEQUENCE [LARGE SCALE GENOMIC DNA]</scope>
    <source>
        <strain evidence="3">ATCC 14538 / DSM 43046 / CBS 188.64 / JCM 3121 / NBRC 102363 / NCIMB 12654 / NRRL B-3342 / UNCC 431</strain>
    </source>
</reference>
<dbReference type="STRING" id="512565.AMIS_68260"/>
<proteinExistence type="predicted"/>
<feature type="domain" description="AMP-activated protein kinase glycogen-binding" evidence="1">
    <location>
        <begin position="33"/>
        <end position="90"/>
    </location>
</feature>
<dbReference type="InterPro" id="IPR032640">
    <property type="entry name" value="AMPK1_CBM"/>
</dbReference>
<dbReference type="EMBL" id="AP012319">
    <property type="protein sequence ID" value="BAL92046.1"/>
    <property type="molecule type" value="Genomic_DNA"/>
</dbReference>
<organism evidence="2 3">
    <name type="scientific">Actinoplanes missouriensis (strain ATCC 14538 / DSM 43046 / CBS 188.64 / JCM 3121 / NBRC 102363 / NCIMB 12654 / NRRL B-3342 / UNCC 431)</name>
    <dbReference type="NCBI Taxonomy" id="512565"/>
    <lineage>
        <taxon>Bacteria</taxon>
        <taxon>Bacillati</taxon>
        <taxon>Actinomycetota</taxon>
        <taxon>Actinomycetes</taxon>
        <taxon>Micromonosporales</taxon>
        <taxon>Micromonosporaceae</taxon>
        <taxon>Actinoplanes</taxon>
    </lineage>
</organism>
<dbReference type="CDD" id="cd07184">
    <property type="entry name" value="E_set_Isoamylase_like_N"/>
    <property type="match status" value="1"/>
</dbReference>
<dbReference type="SUPFAM" id="SSF81296">
    <property type="entry name" value="E set domains"/>
    <property type="match status" value="1"/>
</dbReference>